<sequence length="153" mass="17425">MIKFALIILMTVGNALYAQDALKEARINLTKAVDDDKTCSLMINKLTNHQNATEMAYLGAYYAISAQHQFLPTNKLKNFNKGKKLIEAAVLKDPTLSEVRYLRLLIQSQSPKFLGFHKSIETDQNFLCQNYKNITNLDLKNKINNLLKKDCTI</sequence>
<accession>A0A8J7FRD0</accession>
<dbReference type="Proteomes" id="UP000608754">
    <property type="component" value="Unassembled WGS sequence"/>
</dbReference>
<gene>
    <name evidence="1" type="ORF">IM532_01375</name>
</gene>
<dbReference type="EMBL" id="JADGIK010000001">
    <property type="protein sequence ID" value="MBF0596127.1"/>
    <property type="molecule type" value="Genomic_DNA"/>
</dbReference>
<reference evidence="1" key="1">
    <citation type="submission" date="2020-10" db="EMBL/GenBank/DDBJ databases">
        <authorList>
            <person name="Lu T."/>
            <person name="Wang Q."/>
            <person name="Han X."/>
        </authorList>
    </citation>
    <scope>NUCLEOTIDE SEQUENCE</scope>
    <source>
        <strain evidence="1">WQ 117</strain>
    </source>
</reference>
<keyword evidence="2" id="KW-1185">Reference proteome</keyword>
<name>A0A8J7FRD0_9FLAO</name>
<evidence type="ECO:0000313" key="1">
    <source>
        <dbReference type="EMBL" id="MBF0596127.1"/>
    </source>
</evidence>
<dbReference type="AlphaFoldDB" id="A0A8J7FRD0"/>
<proteinExistence type="predicted"/>
<comment type="caution">
    <text evidence="1">The sequence shown here is derived from an EMBL/GenBank/DDBJ whole genome shotgun (WGS) entry which is preliminary data.</text>
</comment>
<protein>
    <submittedName>
        <fullName evidence="1">Uncharacterized protein</fullName>
    </submittedName>
</protein>
<dbReference type="RefSeq" id="WP_194181656.1">
    <property type="nucleotide sequence ID" value="NZ_JADGIK010000001.1"/>
</dbReference>
<evidence type="ECO:0000313" key="2">
    <source>
        <dbReference type="Proteomes" id="UP000608754"/>
    </source>
</evidence>
<organism evidence="1 2">
    <name type="scientific">Faecalibacter rhinopitheci</name>
    <dbReference type="NCBI Taxonomy" id="2779678"/>
    <lineage>
        <taxon>Bacteria</taxon>
        <taxon>Pseudomonadati</taxon>
        <taxon>Bacteroidota</taxon>
        <taxon>Flavobacteriia</taxon>
        <taxon>Flavobacteriales</taxon>
        <taxon>Weeksellaceae</taxon>
        <taxon>Faecalibacter</taxon>
    </lineage>
</organism>